<sequence length="51" mass="5449">MCYTEAATALTKPIRQGREAVTMTIGDIMLSLLTSVLGSILGALILQRLGR</sequence>
<comment type="caution">
    <text evidence="2">The sequence shown here is derived from an EMBL/GenBank/DDBJ whole genome shotgun (WGS) entry which is preliminary data.</text>
</comment>
<evidence type="ECO:0000313" key="3">
    <source>
        <dbReference type="Proteomes" id="UP000004129"/>
    </source>
</evidence>
<organism evidence="2 3">
    <name type="scientific">Selenomonas infelix ATCC 43532</name>
    <dbReference type="NCBI Taxonomy" id="679201"/>
    <lineage>
        <taxon>Bacteria</taxon>
        <taxon>Bacillati</taxon>
        <taxon>Bacillota</taxon>
        <taxon>Negativicutes</taxon>
        <taxon>Selenomonadales</taxon>
        <taxon>Selenomonadaceae</taxon>
        <taxon>Selenomonas</taxon>
    </lineage>
</organism>
<reference evidence="2 3" key="1">
    <citation type="submission" date="2011-08" db="EMBL/GenBank/DDBJ databases">
        <title>The Genome Sequence of Selenomonas infelix ATCC 43532.</title>
        <authorList>
            <consortium name="The Broad Institute Genome Sequencing Platform"/>
            <person name="Earl A."/>
            <person name="Ward D."/>
            <person name="Feldgarden M."/>
            <person name="Gevers D."/>
            <person name="Izard J."/>
            <person name="Blanton J.M."/>
            <person name="Baranova O.V."/>
            <person name="Dewhirst F.E."/>
            <person name="Young S.K."/>
            <person name="Zeng Q."/>
            <person name="Gargeya S."/>
            <person name="Fitzgerald M."/>
            <person name="Haas B."/>
            <person name="Abouelleil A."/>
            <person name="Alvarado L."/>
            <person name="Arachchi H.M."/>
            <person name="Berlin A."/>
            <person name="Brown A."/>
            <person name="Chapman S.B."/>
            <person name="Chen Z."/>
            <person name="Dunbar C."/>
            <person name="Freedman E."/>
            <person name="Gearin G."/>
            <person name="Gellesch M."/>
            <person name="Goldberg J."/>
            <person name="Griggs A."/>
            <person name="Gujja S."/>
            <person name="Heiman D."/>
            <person name="Howarth C."/>
            <person name="Larson L."/>
            <person name="Lui A."/>
            <person name="MacDonald P.J.P."/>
            <person name="Montmayeur A."/>
            <person name="Murphy C."/>
            <person name="Neiman D."/>
            <person name="Pearson M."/>
            <person name="Priest M."/>
            <person name="Roberts A."/>
            <person name="Saif S."/>
            <person name="Shea T."/>
            <person name="Shenoy N."/>
            <person name="Sisk P."/>
            <person name="Stolte C."/>
            <person name="Sykes S."/>
            <person name="Wortman J."/>
            <person name="Nusbaum C."/>
            <person name="Birren B."/>
        </authorList>
    </citation>
    <scope>NUCLEOTIDE SEQUENCE [LARGE SCALE GENOMIC DNA]</scope>
    <source>
        <strain evidence="2 3">ATCC 43532</strain>
    </source>
</reference>
<dbReference type="STRING" id="679201.HMPREF9334_01009"/>
<protein>
    <submittedName>
        <fullName evidence="2">Uncharacterized protein</fullName>
    </submittedName>
</protein>
<keyword evidence="1" id="KW-0472">Membrane</keyword>
<evidence type="ECO:0000256" key="1">
    <source>
        <dbReference type="SAM" id="Phobius"/>
    </source>
</evidence>
<dbReference type="EMBL" id="ACZM01000007">
    <property type="protein sequence ID" value="EHG21592.1"/>
    <property type="molecule type" value="Genomic_DNA"/>
</dbReference>
<dbReference type="AlphaFoldDB" id="G5GNQ5"/>
<accession>G5GNQ5</accession>
<proteinExistence type="predicted"/>
<feature type="transmembrane region" description="Helical" evidence="1">
    <location>
        <begin position="28"/>
        <end position="46"/>
    </location>
</feature>
<name>G5GNQ5_9FIRM</name>
<keyword evidence="1" id="KW-1133">Transmembrane helix</keyword>
<dbReference type="Proteomes" id="UP000004129">
    <property type="component" value="Unassembled WGS sequence"/>
</dbReference>
<evidence type="ECO:0000313" key="2">
    <source>
        <dbReference type="EMBL" id="EHG21592.1"/>
    </source>
</evidence>
<gene>
    <name evidence="2" type="ORF">HMPREF9334_01009</name>
</gene>
<keyword evidence="3" id="KW-1185">Reference proteome</keyword>
<keyword evidence="1" id="KW-0812">Transmembrane</keyword>
<dbReference type="HOGENOM" id="CLU_3103714_0_0_9"/>